<feature type="region of interest" description="Disordered" evidence="1">
    <location>
        <begin position="139"/>
        <end position="167"/>
    </location>
</feature>
<comment type="caution">
    <text evidence="2">The sequence shown here is derived from an EMBL/GenBank/DDBJ whole genome shotgun (WGS) entry which is preliminary data.</text>
</comment>
<sequence>MASNKPPPYYILFSNSSLSPAPSATLGHPTIQYHYADDSPLSLLPQHPQEHVLLLDYDPSSSAPPTVKSISKNMSVTGLKIEDAPGVAAVDEGGAKRAEKMFIIETTMLENKNAEHEDKSPHAVLSEFKHKNAVLRRGLVYPETSKAGSTAKLSPTRSSSSPLRSDS</sequence>
<dbReference type="Proteomes" id="UP001175228">
    <property type="component" value="Unassembled WGS sequence"/>
</dbReference>
<gene>
    <name evidence="2" type="ORF">EDD18DRAFT_8598</name>
</gene>
<accession>A0AA39QP18</accession>
<feature type="compositionally biased region" description="Low complexity" evidence="1">
    <location>
        <begin position="149"/>
        <end position="167"/>
    </location>
</feature>
<proteinExistence type="predicted"/>
<name>A0AA39QP18_9AGAR</name>
<organism evidence="2 3">
    <name type="scientific">Armillaria luteobubalina</name>
    <dbReference type="NCBI Taxonomy" id="153913"/>
    <lineage>
        <taxon>Eukaryota</taxon>
        <taxon>Fungi</taxon>
        <taxon>Dikarya</taxon>
        <taxon>Basidiomycota</taxon>
        <taxon>Agaricomycotina</taxon>
        <taxon>Agaricomycetes</taxon>
        <taxon>Agaricomycetidae</taxon>
        <taxon>Agaricales</taxon>
        <taxon>Marasmiineae</taxon>
        <taxon>Physalacriaceae</taxon>
        <taxon>Armillaria</taxon>
    </lineage>
</organism>
<evidence type="ECO:0000313" key="3">
    <source>
        <dbReference type="Proteomes" id="UP001175228"/>
    </source>
</evidence>
<protein>
    <submittedName>
        <fullName evidence="2">Uncharacterized protein</fullName>
    </submittedName>
</protein>
<reference evidence="2" key="1">
    <citation type="submission" date="2023-06" db="EMBL/GenBank/DDBJ databases">
        <authorList>
            <consortium name="Lawrence Berkeley National Laboratory"/>
            <person name="Ahrendt S."/>
            <person name="Sahu N."/>
            <person name="Indic B."/>
            <person name="Wong-Bajracharya J."/>
            <person name="Merenyi Z."/>
            <person name="Ke H.-M."/>
            <person name="Monk M."/>
            <person name="Kocsube S."/>
            <person name="Drula E."/>
            <person name="Lipzen A."/>
            <person name="Balint B."/>
            <person name="Henrissat B."/>
            <person name="Andreopoulos B."/>
            <person name="Martin F.M."/>
            <person name="Harder C.B."/>
            <person name="Rigling D."/>
            <person name="Ford K.L."/>
            <person name="Foster G.D."/>
            <person name="Pangilinan J."/>
            <person name="Papanicolaou A."/>
            <person name="Barry K."/>
            <person name="LaButti K."/>
            <person name="Viragh M."/>
            <person name="Koriabine M."/>
            <person name="Yan M."/>
            <person name="Riley R."/>
            <person name="Champramary S."/>
            <person name="Plett K.L."/>
            <person name="Tsai I.J."/>
            <person name="Slot J."/>
            <person name="Sipos G."/>
            <person name="Plett J."/>
            <person name="Nagy L.G."/>
            <person name="Grigoriev I.V."/>
        </authorList>
    </citation>
    <scope>NUCLEOTIDE SEQUENCE</scope>
    <source>
        <strain evidence="2">HWK02</strain>
    </source>
</reference>
<evidence type="ECO:0000313" key="2">
    <source>
        <dbReference type="EMBL" id="KAK0505861.1"/>
    </source>
</evidence>
<dbReference type="AlphaFoldDB" id="A0AA39QP18"/>
<dbReference type="EMBL" id="JAUEPU010000001">
    <property type="protein sequence ID" value="KAK0505861.1"/>
    <property type="molecule type" value="Genomic_DNA"/>
</dbReference>
<evidence type="ECO:0000256" key="1">
    <source>
        <dbReference type="SAM" id="MobiDB-lite"/>
    </source>
</evidence>
<keyword evidence="3" id="KW-1185">Reference proteome</keyword>